<name>A0A679JKF5_VARPD</name>
<gene>
    <name evidence="2" type="ORF">VVAX_03772</name>
</gene>
<dbReference type="InterPro" id="IPR014878">
    <property type="entry name" value="THAP4-like_heme-bd"/>
</dbReference>
<reference evidence="2" key="1">
    <citation type="submission" date="2019-12" db="EMBL/GenBank/DDBJ databases">
        <authorList>
            <person name="Cremers G."/>
        </authorList>
    </citation>
    <scope>NUCLEOTIDE SEQUENCE</scope>
    <source>
        <strain evidence="2">Vvax</strain>
    </source>
</reference>
<dbReference type="Pfam" id="PF08768">
    <property type="entry name" value="THAP4_heme-bd"/>
    <property type="match status" value="1"/>
</dbReference>
<dbReference type="InterPro" id="IPR012674">
    <property type="entry name" value="Calycin"/>
</dbReference>
<dbReference type="RefSeq" id="WP_339091340.1">
    <property type="nucleotide sequence ID" value="NZ_LR743507.1"/>
</dbReference>
<dbReference type="EMBL" id="LR743507">
    <property type="protein sequence ID" value="CAA2106504.1"/>
    <property type="molecule type" value="Genomic_DNA"/>
</dbReference>
<dbReference type="SUPFAM" id="SSF50814">
    <property type="entry name" value="Lipocalins"/>
    <property type="match status" value="1"/>
</dbReference>
<proteinExistence type="predicted"/>
<dbReference type="AlphaFoldDB" id="A0A679JKF5"/>
<sequence length="248" mass="26535">MDTFPDDIYTEPEPDPHTLANLGPLTGLAGIWMGTSGHDVSPKADGPDAEAYIEHAEFQPIDAQTNGPQIFYGLRYHLRIVKPDDVETFHDQVGYWLWEPATGALVQTLSIPRGLTAMATGHAQATDRSFRLEAVRGGETNGILANPFLEHAFKTLRYRIDVSIHPDGSWSYEQETVLSVRGQAEPFSHTDRNTLRKIGEPTPNPTAQAVLAEEAARTAAAEAADAVSAIAAGAAKPAGASGVPDAVA</sequence>
<organism evidence="2">
    <name type="scientific">Variovorax paradoxus</name>
    <dbReference type="NCBI Taxonomy" id="34073"/>
    <lineage>
        <taxon>Bacteria</taxon>
        <taxon>Pseudomonadati</taxon>
        <taxon>Pseudomonadota</taxon>
        <taxon>Betaproteobacteria</taxon>
        <taxon>Burkholderiales</taxon>
        <taxon>Comamonadaceae</taxon>
        <taxon>Variovorax</taxon>
    </lineage>
</organism>
<feature type="domain" description="THAP4-like heme-binding" evidence="1">
    <location>
        <begin position="21"/>
        <end position="197"/>
    </location>
</feature>
<accession>A0A679JKF5</accession>
<evidence type="ECO:0000313" key="2">
    <source>
        <dbReference type="EMBL" id="CAA2106504.1"/>
    </source>
</evidence>
<protein>
    <recommendedName>
        <fullName evidence="1">THAP4-like heme-binding domain-containing protein</fullName>
    </recommendedName>
</protein>
<evidence type="ECO:0000259" key="1">
    <source>
        <dbReference type="Pfam" id="PF08768"/>
    </source>
</evidence>
<dbReference type="Gene3D" id="2.40.128.20">
    <property type="match status" value="1"/>
</dbReference>